<sequence>MCTALTLRTKDGYSLFGRNMDLSYSFNQAVTLVPRNYEYRDRVTGNMKKTKYAILGMASVIGDYPAFADAFNEKGLGCAGLNFPGYSYIEEKTVPGKKNLAPYDLIIWILSNFETVDEVFRELRNVELVAVPIDEKTPLPTLHWIVADKNGKSIVIEKTKEGLKFYENPIGVMTNSPTFDWHLTNLNEYMKTTPIQPEPIKWGDKELKPLGVGLGSNGLPGGFSGVDRFVRIAYLKSTFSEAEDLMTGISQFFHMLNNVAMPRGAVISDNLDDITLYTSCMCQQKGIYYYTTYNNNGISAIDMNKEDLDAGEIKRFEYLDKLHITYQN</sequence>
<evidence type="ECO:0000256" key="4">
    <source>
        <dbReference type="ARBA" id="ARBA00023098"/>
    </source>
</evidence>
<dbReference type="Gene3D" id="3.60.60.10">
    <property type="entry name" value="Penicillin V Acylase, Chain A"/>
    <property type="match status" value="1"/>
</dbReference>
<keyword evidence="4" id="KW-0443">Lipid metabolism</keyword>
<gene>
    <name evidence="11" type="ORF">CP373A1_07440</name>
</gene>
<comment type="similarity">
    <text evidence="2">Belongs to the peptidase C59 family.</text>
</comment>
<dbReference type="InterPro" id="IPR029132">
    <property type="entry name" value="CBAH/NAAA_C"/>
</dbReference>
<dbReference type="InterPro" id="IPR029055">
    <property type="entry name" value="Ntn_hydrolases_N"/>
</dbReference>
<dbReference type="CDD" id="cd00542">
    <property type="entry name" value="Ntn_PVA"/>
    <property type="match status" value="1"/>
</dbReference>
<dbReference type="Proteomes" id="UP000092714">
    <property type="component" value="Unassembled WGS sequence"/>
</dbReference>
<dbReference type="InterPro" id="IPR047711">
    <property type="entry name" value="CBAH"/>
</dbReference>
<evidence type="ECO:0000313" key="12">
    <source>
        <dbReference type="Proteomes" id="UP000092714"/>
    </source>
</evidence>
<comment type="pathway">
    <text evidence="1">Lipid metabolism; bile acid biosynthesis.</text>
</comment>
<keyword evidence="12" id="KW-1185">Reference proteome</keyword>
<organism evidence="11 12">
    <name type="scientific">Clostridium paraputrificum</name>
    <dbReference type="NCBI Taxonomy" id="29363"/>
    <lineage>
        <taxon>Bacteria</taxon>
        <taxon>Bacillati</taxon>
        <taxon>Bacillota</taxon>
        <taxon>Clostridia</taxon>
        <taxon>Eubacteriales</taxon>
        <taxon>Clostridiaceae</taxon>
        <taxon>Clostridium</taxon>
    </lineage>
</organism>
<comment type="catalytic activity">
    <reaction evidence="8">
        <text>cholate + taurine = taurocholate + H2O</text>
        <dbReference type="Rhea" id="RHEA:47108"/>
        <dbReference type="ChEBI" id="CHEBI:15377"/>
        <dbReference type="ChEBI" id="CHEBI:29747"/>
        <dbReference type="ChEBI" id="CHEBI:36257"/>
        <dbReference type="ChEBI" id="CHEBI:507393"/>
    </reaction>
    <physiologicalReaction direction="right-to-left" evidence="8">
        <dbReference type="Rhea" id="RHEA:47110"/>
    </physiologicalReaction>
</comment>
<dbReference type="GO" id="GO:0006629">
    <property type="term" value="P:lipid metabolic process"/>
    <property type="evidence" value="ECO:0007669"/>
    <property type="project" value="UniProtKB-KW"/>
</dbReference>
<dbReference type="SUPFAM" id="SSF56235">
    <property type="entry name" value="N-terminal nucleophile aminohydrolases (Ntn hydrolases)"/>
    <property type="match status" value="1"/>
</dbReference>
<keyword evidence="3 11" id="KW-0378">Hydrolase</keyword>
<dbReference type="EC" id="3.5.1.24" evidence="5"/>
<evidence type="ECO:0000256" key="8">
    <source>
        <dbReference type="ARBA" id="ARBA00047285"/>
    </source>
</evidence>
<dbReference type="NCBIfam" id="NF038245">
    <property type="entry name" value="bile_salt_hydro"/>
    <property type="match status" value="1"/>
</dbReference>
<evidence type="ECO:0000256" key="6">
    <source>
        <dbReference type="ARBA" id="ARBA00044804"/>
    </source>
</evidence>
<dbReference type="PANTHER" id="PTHR35527">
    <property type="entry name" value="CHOLOYLGLYCINE HYDROLASE"/>
    <property type="match status" value="1"/>
</dbReference>
<comment type="caution">
    <text evidence="11">The sequence shown here is derived from an EMBL/GenBank/DDBJ whole genome shotgun (WGS) entry which is preliminary data.</text>
</comment>
<name>A0A174DZS1_9CLOT</name>
<reference evidence="11 12" key="1">
    <citation type="submission" date="2016-06" db="EMBL/GenBank/DDBJ databases">
        <authorList>
            <person name="Kjaerup R.B."/>
            <person name="Dalgaard T.S."/>
            <person name="Juul-Madsen H.R."/>
        </authorList>
    </citation>
    <scope>NUCLEOTIDE SEQUENCE [LARGE SCALE GENOMIC DNA]</scope>
    <source>
        <strain evidence="11 12">373-A1</strain>
    </source>
</reference>
<evidence type="ECO:0000256" key="3">
    <source>
        <dbReference type="ARBA" id="ARBA00022801"/>
    </source>
</evidence>
<evidence type="ECO:0000256" key="1">
    <source>
        <dbReference type="ARBA" id="ARBA00004860"/>
    </source>
</evidence>
<feature type="domain" description="Choloylglycine hydrolase/NAAA C-terminal" evidence="10">
    <location>
        <begin position="2"/>
        <end position="314"/>
    </location>
</feature>
<dbReference type="InterPro" id="IPR052193">
    <property type="entry name" value="Peptidase_C59"/>
</dbReference>
<dbReference type="eggNOG" id="COG3049">
    <property type="taxonomic scope" value="Bacteria"/>
</dbReference>
<evidence type="ECO:0000259" key="10">
    <source>
        <dbReference type="Pfam" id="PF02275"/>
    </source>
</evidence>
<evidence type="ECO:0000256" key="7">
    <source>
        <dbReference type="ARBA" id="ARBA00044806"/>
    </source>
</evidence>
<dbReference type="Pfam" id="PF02275">
    <property type="entry name" value="CBAH"/>
    <property type="match status" value="1"/>
</dbReference>
<proteinExistence type="inferred from homology"/>
<dbReference type="EMBL" id="MAPZ01000017">
    <property type="protein sequence ID" value="OBY10985.1"/>
    <property type="molecule type" value="Genomic_DNA"/>
</dbReference>
<comment type="catalytic activity">
    <reaction evidence="9">
        <text>taurodeoxycholate + H2O = deoxycholate + taurine</text>
        <dbReference type="Rhea" id="RHEA:47556"/>
        <dbReference type="ChEBI" id="CHEBI:15377"/>
        <dbReference type="ChEBI" id="CHEBI:23614"/>
        <dbReference type="ChEBI" id="CHEBI:36261"/>
        <dbReference type="ChEBI" id="CHEBI:507393"/>
    </reaction>
    <physiologicalReaction direction="left-to-right" evidence="9">
        <dbReference type="Rhea" id="RHEA:47557"/>
    </physiologicalReaction>
</comment>
<dbReference type="OrthoDB" id="9794717at2"/>
<dbReference type="PANTHER" id="PTHR35527:SF2">
    <property type="entry name" value="HYDROLASE"/>
    <property type="match status" value="1"/>
</dbReference>
<evidence type="ECO:0000313" key="11">
    <source>
        <dbReference type="EMBL" id="OBY10985.1"/>
    </source>
</evidence>
<evidence type="ECO:0000256" key="9">
    <source>
        <dbReference type="ARBA" id="ARBA00048897"/>
    </source>
</evidence>
<protein>
    <recommendedName>
        <fullName evidence="5">choloylglycine hydrolase</fullName>
        <ecNumber evidence="5">3.5.1.24</ecNumber>
    </recommendedName>
    <alternativeName>
        <fullName evidence="6">Bile salt hydrolase</fullName>
    </alternativeName>
    <alternativeName>
        <fullName evidence="7">Choloylglycine hydrolase</fullName>
    </alternativeName>
</protein>
<accession>A0A174DZS1</accession>
<dbReference type="GO" id="GO:0045302">
    <property type="term" value="F:choloylglycine hydrolase activity"/>
    <property type="evidence" value="ECO:0007669"/>
    <property type="project" value="UniProtKB-EC"/>
</dbReference>
<evidence type="ECO:0000256" key="2">
    <source>
        <dbReference type="ARBA" id="ARBA00006625"/>
    </source>
</evidence>
<evidence type="ECO:0000256" key="5">
    <source>
        <dbReference type="ARBA" id="ARBA00044769"/>
    </source>
</evidence>
<dbReference type="AlphaFoldDB" id="A0A174DZS1"/>
<dbReference type="RefSeq" id="WP_055254182.1">
    <property type="nucleotide sequence ID" value="NZ_CYZW01000005.1"/>
</dbReference>